<gene>
    <name evidence="4" type="ORF">Glove_233g9</name>
</gene>
<keyword evidence="2" id="KW-0812">Transmembrane</keyword>
<reference evidence="4 5" key="1">
    <citation type="submission" date="2018-08" db="EMBL/GenBank/DDBJ databases">
        <title>Genome and evolution of the arbuscular mycorrhizal fungus Diversispora epigaea (formerly Glomus versiforme) and its bacterial endosymbionts.</title>
        <authorList>
            <person name="Sun X."/>
            <person name="Fei Z."/>
            <person name="Harrison M."/>
        </authorList>
    </citation>
    <scope>NUCLEOTIDE SEQUENCE [LARGE SCALE GENOMIC DNA]</scope>
    <source>
        <strain evidence="4 5">IT104</strain>
    </source>
</reference>
<dbReference type="EMBL" id="PQFF01000216">
    <property type="protein sequence ID" value="RHZ73047.1"/>
    <property type="molecule type" value="Genomic_DNA"/>
</dbReference>
<feature type="transmembrane region" description="Helical" evidence="2">
    <location>
        <begin position="705"/>
        <end position="726"/>
    </location>
</feature>
<keyword evidence="5" id="KW-1185">Reference proteome</keyword>
<comment type="caution">
    <text evidence="4">The sequence shown here is derived from an EMBL/GenBank/DDBJ whole genome shotgun (WGS) entry which is preliminary data.</text>
</comment>
<sequence>MIRSGLNLIVSLIAWITLFSLTSSISGLGSFTHNEMNLFDTPPQIWQYGKYIDGTVVTRIINRDPNVTSPSNELWVKQVLSLRIIYPNGTVSEIDIDNKDLEIQGFNWHLTTNPSTGAFQDPISIYALQSGYLIVRYFNASNPDDINTYEEWGRIIDWSGNLYEKEYFSKAYINNDIWYPSLTTIVTNIVPSKGFIRTARSSISHFEWQQYMISDSFNLKKLSNESDNSVSGCNGSYVILNTIATVDEGYGIIIGNCTYSSIPISKMLFLKIGYNETFSTDPFVIYESYITIYNMFCSISSTGIGVWPVCILNEIQNNITSHVKLVFSTSGGFIRATPLSNLHELPSNPTAGWQVERIPYGGYLFYGYFLENNRANTYGYYYDEFENKSQNWEFPEPSVLNIRGTLIILPNNTLLVSQIESNNTWNFLTTDIPEYSNNSDHGYSNFLINSTSPTINANIPISKDTGYITITYYEPVELSDGYIWIYRIDSDVTQNVTRQFVNASNYEFCSISDNRLTVTVKIIRSTFSYPNSKFYVKFDNNFVRVRNPYGEPLIGINDNIWNFNTIPTIEETYPDNFISDLRIKLSKIIPANIERLSLNDLNDMIKYKRITAISLFPITNYLDEDFGSVPKYEDFGSAQNLWQKYKIVILGIVLAFGILIVLFLLAHKKERKGRNMAVLRLGLIIFDFVINSLFVSYNGKVVKKLYIPSLMFLTVPTVVNVIWAFYIIFDENKSKTFLDWFTQHGKVVLIFMVLSGADIETLSILYSNMAGFEFFNAPISTKGKNIIFWASCLDIFIKNIPHVIIQILYLHSSVVIYDIISLFALISSCLSLLTNIVGRLSQTINICRHGSLEAPATERNFTSDELMSHSIHIKDENDSKKNSLRKRSSKGSFQEVIP</sequence>
<feature type="transmembrane region" description="Helical" evidence="2">
    <location>
        <begin position="815"/>
        <end position="838"/>
    </location>
</feature>
<evidence type="ECO:0000256" key="3">
    <source>
        <dbReference type="SAM" id="SignalP"/>
    </source>
</evidence>
<dbReference type="OrthoDB" id="2327888at2759"/>
<evidence type="ECO:0000313" key="4">
    <source>
        <dbReference type="EMBL" id="RHZ73047.1"/>
    </source>
</evidence>
<protein>
    <submittedName>
        <fullName evidence="4">Uncharacterized protein</fullName>
    </submittedName>
</protein>
<feature type="transmembrane region" description="Helical" evidence="2">
    <location>
        <begin position="647"/>
        <end position="666"/>
    </location>
</feature>
<keyword evidence="3" id="KW-0732">Signal</keyword>
<proteinExistence type="predicted"/>
<dbReference type="AlphaFoldDB" id="A0A397IE10"/>
<dbReference type="STRING" id="1348612.A0A397IE10"/>
<feature type="transmembrane region" description="Helical" evidence="2">
    <location>
        <begin position="747"/>
        <end position="766"/>
    </location>
</feature>
<keyword evidence="2" id="KW-0472">Membrane</keyword>
<evidence type="ECO:0000313" key="5">
    <source>
        <dbReference type="Proteomes" id="UP000266861"/>
    </source>
</evidence>
<feature type="region of interest" description="Disordered" evidence="1">
    <location>
        <begin position="875"/>
        <end position="898"/>
    </location>
</feature>
<name>A0A397IE10_9GLOM</name>
<keyword evidence="2" id="KW-1133">Transmembrane helix</keyword>
<evidence type="ECO:0000256" key="2">
    <source>
        <dbReference type="SAM" id="Phobius"/>
    </source>
</evidence>
<organism evidence="4 5">
    <name type="scientific">Diversispora epigaea</name>
    <dbReference type="NCBI Taxonomy" id="1348612"/>
    <lineage>
        <taxon>Eukaryota</taxon>
        <taxon>Fungi</taxon>
        <taxon>Fungi incertae sedis</taxon>
        <taxon>Mucoromycota</taxon>
        <taxon>Glomeromycotina</taxon>
        <taxon>Glomeromycetes</taxon>
        <taxon>Diversisporales</taxon>
        <taxon>Diversisporaceae</taxon>
        <taxon>Diversispora</taxon>
    </lineage>
</organism>
<feature type="chain" id="PRO_5017443650" evidence="3">
    <location>
        <begin position="25"/>
        <end position="898"/>
    </location>
</feature>
<dbReference type="Proteomes" id="UP000266861">
    <property type="component" value="Unassembled WGS sequence"/>
</dbReference>
<accession>A0A397IE10</accession>
<feature type="transmembrane region" description="Helical" evidence="2">
    <location>
        <begin position="786"/>
        <end position="808"/>
    </location>
</feature>
<feature type="signal peptide" evidence="3">
    <location>
        <begin position="1"/>
        <end position="24"/>
    </location>
</feature>
<evidence type="ECO:0000256" key="1">
    <source>
        <dbReference type="SAM" id="MobiDB-lite"/>
    </source>
</evidence>
<feature type="transmembrane region" description="Helical" evidence="2">
    <location>
        <begin position="678"/>
        <end position="699"/>
    </location>
</feature>